<dbReference type="GO" id="GO:0005886">
    <property type="term" value="C:plasma membrane"/>
    <property type="evidence" value="ECO:0007669"/>
    <property type="project" value="UniProtKB-SubCell"/>
</dbReference>
<feature type="transmembrane region" description="Helical" evidence="6">
    <location>
        <begin position="6"/>
        <end position="29"/>
    </location>
</feature>
<dbReference type="Proteomes" id="UP000317496">
    <property type="component" value="Chromosome"/>
</dbReference>
<accession>A0A516H136</accession>
<sequence length="214" mass="22152">MEHLLPLFSIVVAIALGAISPGPSFVLVARTAIAGSRGAGLGTALGMGLGGLTFATLALLGLIALLAQVAWLYLGLKILGGLYLLYLGWRLWRGAREPLAVDTSGQAGQGAGQGFWRAALLGLVTQLSNPKTAVVYAGIFAALLPAQPLPLWLAVTLPAAIFTVEFVWYALVATAFSAGGPRRLYLGGKTWIDRLAGGVMAALGLRLVFEGARG</sequence>
<evidence type="ECO:0000256" key="4">
    <source>
        <dbReference type="ARBA" id="ARBA00022989"/>
    </source>
</evidence>
<protein>
    <submittedName>
        <fullName evidence="7">LysE family translocator</fullName>
    </submittedName>
</protein>
<dbReference type="OrthoDB" id="7346064at2"/>
<keyword evidence="2" id="KW-1003">Cell membrane</keyword>
<dbReference type="AlphaFoldDB" id="A0A516H136"/>
<evidence type="ECO:0000313" key="8">
    <source>
        <dbReference type="Proteomes" id="UP000317496"/>
    </source>
</evidence>
<dbReference type="PANTHER" id="PTHR30086">
    <property type="entry name" value="ARGININE EXPORTER PROTEIN ARGO"/>
    <property type="match status" value="1"/>
</dbReference>
<feature type="transmembrane region" description="Helical" evidence="6">
    <location>
        <begin position="41"/>
        <end position="64"/>
    </location>
</feature>
<gene>
    <name evidence="7" type="ORF">FNB15_09590</name>
</gene>
<evidence type="ECO:0000256" key="5">
    <source>
        <dbReference type="ARBA" id="ARBA00023136"/>
    </source>
</evidence>
<dbReference type="RefSeq" id="WP_144068482.1">
    <property type="nucleotide sequence ID" value="NZ_CP041636.1"/>
</dbReference>
<keyword evidence="3 6" id="KW-0812">Transmembrane</keyword>
<dbReference type="GO" id="GO:0015171">
    <property type="term" value="F:amino acid transmembrane transporter activity"/>
    <property type="evidence" value="ECO:0007669"/>
    <property type="project" value="TreeGrafter"/>
</dbReference>
<proteinExistence type="predicted"/>
<keyword evidence="4 6" id="KW-1133">Transmembrane helix</keyword>
<feature type="transmembrane region" description="Helical" evidence="6">
    <location>
        <begin position="159"/>
        <end position="179"/>
    </location>
</feature>
<evidence type="ECO:0000256" key="3">
    <source>
        <dbReference type="ARBA" id="ARBA00022692"/>
    </source>
</evidence>
<reference evidence="7 8" key="1">
    <citation type="submission" date="2019-07" db="EMBL/GenBank/DDBJ databases">
        <title>Genome sequencing for Ferrovibrio sp. K5.</title>
        <authorList>
            <person name="Park S.-J."/>
        </authorList>
    </citation>
    <scope>NUCLEOTIDE SEQUENCE [LARGE SCALE GENOMIC DNA]</scope>
    <source>
        <strain evidence="7 8">K5</strain>
    </source>
</reference>
<keyword evidence="5 6" id="KW-0472">Membrane</keyword>
<evidence type="ECO:0000313" key="7">
    <source>
        <dbReference type="EMBL" id="QDO97501.1"/>
    </source>
</evidence>
<feature type="transmembrane region" description="Helical" evidence="6">
    <location>
        <begin position="70"/>
        <end position="89"/>
    </location>
</feature>
<evidence type="ECO:0000256" key="1">
    <source>
        <dbReference type="ARBA" id="ARBA00004651"/>
    </source>
</evidence>
<dbReference type="InterPro" id="IPR001123">
    <property type="entry name" value="LeuE-type"/>
</dbReference>
<dbReference type="PANTHER" id="PTHR30086:SF20">
    <property type="entry name" value="ARGININE EXPORTER PROTEIN ARGO-RELATED"/>
    <property type="match status" value="1"/>
</dbReference>
<organism evidence="7 8">
    <name type="scientific">Ferrovibrio terrae</name>
    <dbReference type="NCBI Taxonomy" id="2594003"/>
    <lineage>
        <taxon>Bacteria</taxon>
        <taxon>Pseudomonadati</taxon>
        <taxon>Pseudomonadota</taxon>
        <taxon>Alphaproteobacteria</taxon>
        <taxon>Rhodospirillales</taxon>
        <taxon>Rhodospirillaceae</taxon>
        <taxon>Ferrovibrio</taxon>
    </lineage>
</organism>
<evidence type="ECO:0000256" key="2">
    <source>
        <dbReference type="ARBA" id="ARBA00022475"/>
    </source>
</evidence>
<dbReference type="EMBL" id="CP041636">
    <property type="protein sequence ID" value="QDO97501.1"/>
    <property type="molecule type" value="Genomic_DNA"/>
</dbReference>
<name>A0A516H136_9PROT</name>
<evidence type="ECO:0000256" key="6">
    <source>
        <dbReference type="SAM" id="Phobius"/>
    </source>
</evidence>
<dbReference type="Pfam" id="PF01810">
    <property type="entry name" value="LysE"/>
    <property type="match status" value="1"/>
</dbReference>
<dbReference type="KEGG" id="fer:FNB15_09590"/>
<keyword evidence="8" id="KW-1185">Reference proteome</keyword>
<comment type="subcellular location">
    <subcellularLocation>
        <location evidence="1">Cell membrane</location>
        <topology evidence="1">Multi-pass membrane protein</topology>
    </subcellularLocation>
</comment>